<evidence type="ECO:0000313" key="2">
    <source>
        <dbReference type="EMBL" id="MQM10710.1"/>
    </source>
</evidence>
<dbReference type="AlphaFoldDB" id="A0A843X4C2"/>
<keyword evidence="3" id="KW-1185">Reference proteome</keyword>
<reference evidence="2" key="1">
    <citation type="submission" date="2017-07" db="EMBL/GenBank/DDBJ databases">
        <title>Taro Niue Genome Assembly and Annotation.</title>
        <authorList>
            <person name="Atibalentja N."/>
            <person name="Keating K."/>
            <person name="Fields C.J."/>
        </authorList>
    </citation>
    <scope>NUCLEOTIDE SEQUENCE</scope>
    <source>
        <strain evidence="2">Niue_2</strain>
        <tissue evidence="2">Leaf</tissue>
    </source>
</reference>
<feature type="compositionally biased region" description="Basic and acidic residues" evidence="1">
    <location>
        <begin position="76"/>
        <end position="94"/>
    </location>
</feature>
<dbReference type="Proteomes" id="UP000652761">
    <property type="component" value="Unassembled WGS sequence"/>
</dbReference>
<accession>A0A843X4C2</accession>
<proteinExistence type="predicted"/>
<organism evidence="2 3">
    <name type="scientific">Colocasia esculenta</name>
    <name type="common">Wild taro</name>
    <name type="synonym">Arum esculentum</name>
    <dbReference type="NCBI Taxonomy" id="4460"/>
    <lineage>
        <taxon>Eukaryota</taxon>
        <taxon>Viridiplantae</taxon>
        <taxon>Streptophyta</taxon>
        <taxon>Embryophyta</taxon>
        <taxon>Tracheophyta</taxon>
        <taxon>Spermatophyta</taxon>
        <taxon>Magnoliopsida</taxon>
        <taxon>Liliopsida</taxon>
        <taxon>Araceae</taxon>
        <taxon>Aroideae</taxon>
        <taxon>Colocasieae</taxon>
        <taxon>Colocasia</taxon>
    </lineage>
</organism>
<sequence length="94" mass="11159">MRRHQYSDSPHNDGEVLQGTINVISKLPRTTEERIDAMMEMDRFKLKLDIYRDYELKEAMNRMQGLPYRISALSREGQREEISKRSRRDLGRSG</sequence>
<protein>
    <submittedName>
        <fullName evidence="2">Uncharacterized protein</fullName>
    </submittedName>
</protein>
<feature type="region of interest" description="Disordered" evidence="1">
    <location>
        <begin position="74"/>
        <end position="94"/>
    </location>
</feature>
<name>A0A843X4C2_COLES</name>
<dbReference type="EMBL" id="NMUH01004749">
    <property type="protein sequence ID" value="MQM10710.1"/>
    <property type="molecule type" value="Genomic_DNA"/>
</dbReference>
<comment type="caution">
    <text evidence="2">The sequence shown here is derived from an EMBL/GenBank/DDBJ whole genome shotgun (WGS) entry which is preliminary data.</text>
</comment>
<evidence type="ECO:0000256" key="1">
    <source>
        <dbReference type="SAM" id="MobiDB-lite"/>
    </source>
</evidence>
<gene>
    <name evidence="2" type="ORF">Taro_043608</name>
</gene>
<evidence type="ECO:0000313" key="3">
    <source>
        <dbReference type="Proteomes" id="UP000652761"/>
    </source>
</evidence>